<accession>A0AA41YZE3</accession>
<evidence type="ECO:0000313" key="10">
    <source>
        <dbReference type="Proteomes" id="UP001165667"/>
    </source>
</evidence>
<evidence type="ECO:0000259" key="8">
    <source>
        <dbReference type="Pfam" id="PF06429"/>
    </source>
</evidence>
<dbReference type="Pfam" id="PF00460">
    <property type="entry name" value="Flg_bb_rod"/>
    <property type="match status" value="1"/>
</dbReference>
<evidence type="ECO:0000256" key="3">
    <source>
        <dbReference type="ARBA" id="ARBA00017941"/>
    </source>
</evidence>
<dbReference type="InterPro" id="IPR006299">
    <property type="entry name" value="FlgC"/>
</dbReference>
<dbReference type="GO" id="GO:0030694">
    <property type="term" value="C:bacterial-type flagellum basal body, rod"/>
    <property type="evidence" value="ECO:0007669"/>
    <property type="project" value="UniProtKB-UniRule"/>
</dbReference>
<dbReference type="RefSeq" id="WP_282587768.1">
    <property type="nucleotide sequence ID" value="NZ_JAMOIM010000025.1"/>
</dbReference>
<evidence type="ECO:0000259" key="7">
    <source>
        <dbReference type="Pfam" id="PF00460"/>
    </source>
</evidence>
<keyword evidence="9" id="KW-0966">Cell projection</keyword>
<proteinExistence type="inferred from homology"/>
<protein>
    <recommendedName>
        <fullName evidence="3 6">Flagellar basal-body rod protein FlgC</fullName>
    </recommendedName>
</protein>
<reference evidence="9" key="1">
    <citation type="submission" date="2022-05" db="EMBL/GenBank/DDBJ databases">
        <authorList>
            <person name="Pankratov T."/>
        </authorList>
    </citation>
    <scope>NUCLEOTIDE SEQUENCE</scope>
    <source>
        <strain evidence="9">BP6-180914</strain>
    </source>
</reference>
<dbReference type="NCBIfam" id="TIGR01395">
    <property type="entry name" value="FlgC"/>
    <property type="match status" value="1"/>
</dbReference>
<dbReference type="Pfam" id="PF06429">
    <property type="entry name" value="Flg_bbr_C"/>
    <property type="match status" value="1"/>
</dbReference>
<evidence type="ECO:0000256" key="4">
    <source>
        <dbReference type="ARBA" id="ARBA00023143"/>
    </source>
</evidence>
<name>A0AA41YZE3_9HYPH</name>
<keyword evidence="9" id="KW-0969">Cilium</keyword>
<evidence type="ECO:0000256" key="5">
    <source>
        <dbReference type="ARBA" id="ARBA00025933"/>
    </source>
</evidence>
<comment type="similarity">
    <text evidence="2">Belongs to the flagella basal body rod proteins family.</text>
</comment>
<comment type="subcellular location">
    <subcellularLocation>
        <location evidence="1 6">Bacterial flagellum basal body</location>
    </subcellularLocation>
</comment>
<evidence type="ECO:0000256" key="2">
    <source>
        <dbReference type="ARBA" id="ARBA00009677"/>
    </source>
</evidence>
<keyword evidence="9" id="KW-0282">Flagellum</keyword>
<evidence type="ECO:0000313" key="9">
    <source>
        <dbReference type="EMBL" id="MCW6511391.1"/>
    </source>
</evidence>
<gene>
    <name evidence="9" type="primary">flgC</name>
    <name evidence="9" type="ORF">M8523_25745</name>
</gene>
<dbReference type="Proteomes" id="UP001165667">
    <property type="component" value="Unassembled WGS sequence"/>
</dbReference>
<feature type="domain" description="Flagellar basal body rod protein N-terminal" evidence="7">
    <location>
        <begin position="9"/>
        <end position="37"/>
    </location>
</feature>
<organism evidence="9 10">
    <name type="scientific">Lichenifustis flavocetrariae</name>
    <dbReference type="NCBI Taxonomy" id="2949735"/>
    <lineage>
        <taxon>Bacteria</taxon>
        <taxon>Pseudomonadati</taxon>
        <taxon>Pseudomonadota</taxon>
        <taxon>Alphaproteobacteria</taxon>
        <taxon>Hyphomicrobiales</taxon>
        <taxon>Lichenihabitantaceae</taxon>
        <taxon>Lichenifustis</taxon>
    </lineage>
</organism>
<sequence length="139" mass="15046">MMDALQAALRVAGSGLAAQSARLRVVSENMANMQSTGASSGADPYQRKTITFSNELDKLSGMELVQVKDIGVDQTPFQVENDPGNPAADKDGNVKLPNVNIITEMTDMREANRSYEADLQVIKQSRDLISMTIDLLKGT</sequence>
<keyword evidence="4 6" id="KW-0975">Bacterial flagellum</keyword>
<dbReference type="PANTHER" id="PTHR30435:SF2">
    <property type="entry name" value="FLAGELLAR BASAL-BODY ROD PROTEIN FLGC"/>
    <property type="match status" value="1"/>
</dbReference>
<evidence type="ECO:0000256" key="6">
    <source>
        <dbReference type="RuleBase" id="RU362062"/>
    </source>
</evidence>
<comment type="subunit">
    <text evidence="5 6">The basal body constitutes a major portion of the flagellar organelle and consists of four rings (L,P,S, and M) mounted on a central rod. The rod consists of about 26 subunits of FlgG in the distal portion, and FlgB, FlgC and FlgF are thought to build up the proximal portion of the rod with about 6 subunits each.</text>
</comment>
<dbReference type="EMBL" id="JAMOIM010000025">
    <property type="protein sequence ID" value="MCW6511391.1"/>
    <property type="molecule type" value="Genomic_DNA"/>
</dbReference>
<evidence type="ECO:0000256" key="1">
    <source>
        <dbReference type="ARBA" id="ARBA00004117"/>
    </source>
</evidence>
<dbReference type="GO" id="GO:0071978">
    <property type="term" value="P:bacterial-type flagellum-dependent swarming motility"/>
    <property type="evidence" value="ECO:0007669"/>
    <property type="project" value="TreeGrafter"/>
</dbReference>
<dbReference type="AlphaFoldDB" id="A0AA41YZE3"/>
<feature type="domain" description="Flagellar basal-body/hook protein C-terminal" evidence="8">
    <location>
        <begin position="92"/>
        <end position="134"/>
    </location>
</feature>
<keyword evidence="10" id="KW-1185">Reference proteome</keyword>
<dbReference type="InterPro" id="IPR001444">
    <property type="entry name" value="Flag_bb_rod_N"/>
</dbReference>
<comment type="caution">
    <text evidence="9">The sequence shown here is derived from an EMBL/GenBank/DDBJ whole genome shotgun (WGS) entry which is preliminary data.</text>
</comment>
<dbReference type="InterPro" id="IPR010930">
    <property type="entry name" value="Flg_bb/hook_C_dom"/>
</dbReference>
<dbReference type="PANTHER" id="PTHR30435">
    <property type="entry name" value="FLAGELLAR PROTEIN"/>
    <property type="match status" value="1"/>
</dbReference>